<feature type="region of interest" description="Disordered" evidence="1">
    <location>
        <begin position="160"/>
        <end position="217"/>
    </location>
</feature>
<dbReference type="PANTHER" id="PTHR13513">
    <property type="entry name" value="E3 UBIQUITIN-PROTEIN LIGASE UBR7"/>
    <property type="match status" value="1"/>
</dbReference>
<evidence type="ECO:0000313" key="2">
    <source>
        <dbReference type="EMBL" id="RAL61024.1"/>
    </source>
</evidence>
<gene>
    <name evidence="2" type="ORF">DID88_010120</name>
</gene>
<dbReference type="InterPro" id="IPR040204">
    <property type="entry name" value="UBR7"/>
</dbReference>
<keyword evidence="3" id="KW-1185">Reference proteome</keyword>
<accession>A0A395IMC0</accession>
<dbReference type="EMBL" id="QKRW01000035">
    <property type="protein sequence ID" value="RAL61024.1"/>
    <property type="molecule type" value="Genomic_DNA"/>
</dbReference>
<proteinExistence type="predicted"/>
<organism evidence="2 3">
    <name type="scientific">Monilinia fructigena</name>
    <dbReference type="NCBI Taxonomy" id="38457"/>
    <lineage>
        <taxon>Eukaryota</taxon>
        <taxon>Fungi</taxon>
        <taxon>Dikarya</taxon>
        <taxon>Ascomycota</taxon>
        <taxon>Pezizomycotina</taxon>
        <taxon>Leotiomycetes</taxon>
        <taxon>Helotiales</taxon>
        <taxon>Sclerotiniaceae</taxon>
        <taxon>Monilinia</taxon>
    </lineage>
</organism>
<evidence type="ECO:0000256" key="1">
    <source>
        <dbReference type="SAM" id="MobiDB-lite"/>
    </source>
</evidence>
<sequence>MDPRANAQSNETSGSQTGGGSRSESFSSQKSDDSHTAAEFIEKQLELEEEAREALPYSIDTCTKASWTSSANSWNYSINETLLVIAERHVFQQNRLVACALTQRQAQNRFCGCGCDYDAYKEKGTMFQCLGLGSADQGGCGEDWWHPGCIAGLGPNWYENMSNEDTPKKSKQRSGGPSESITEAVEPCVAEPSNDGTGETKVKLMPRNQIQLPKKRR</sequence>
<dbReference type="GO" id="GO:0008270">
    <property type="term" value="F:zinc ion binding"/>
    <property type="evidence" value="ECO:0007669"/>
    <property type="project" value="InterPro"/>
</dbReference>
<dbReference type="Proteomes" id="UP000249056">
    <property type="component" value="Unassembled WGS sequence"/>
</dbReference>
<dbReference type="PANTHER" id="PTHR13513:SF9">
    <property type="entry name" value="E3 UBIQUITIN-PROTEIN LIGASE UBR7-RELATED"/>
    <property type="match status" value="1"/>
</dbReference>
<comment type="caution">
    <text evidence="2">The sequence shown here is derived from an EMBL/GenBank/DDBJ whole genome shotgun (WGS) entry which is preliminary data.</text>
</comment>
<name>A0A395IMC0_9HELO</name>
<dbReference type="GO" id="GO:0061630">
    <property type="term" value="F:ubiquitin protein ligase activity"/>
    <property type="evidence" value="ECO:0007669"/>
    <property type="project" value="InterPro"/>
</dbReference>
<protein>
    <submittedName>
        <fullName evidence="2">Uncharacterized protein</fullName>
    </submittedName>
</protein>
<dbReference type="OrthoDB" id="10262564at2759"/>
<dbReference type="AlphaFoldDB" id="A0A395IMC0"/>
<evidence type="ECO:0000313" key="3">
    <source>
        <dbReference type="Proteomes" id="UP000249056"/>
    </source>
</evidence>
<dbReference type="GO" id="GO:0005737">
    <property type="term" value="C:cytoplasm"/>
    <property type="evidence" value="ECO:0007669"/>
    <property type="project" value="TreeGrafter"/>
</dbReference>
<feature type="region of interest" description="Disordered" evidence="1">
    <location>
        <begin position="1"/>
        <end position="37"/>
    </location>
</feature>
<reference evidence="2 3" key="1">
    <citation type="submission" date="2018-06" db="EMBL/GenBank/DDBJ databases">
        <title>Genome Sequence of the Brown Rot Fungal Pathogen Monilinia fructigena.</title>
        <authorList>
            <person name="Landi L."/>
            <person name="De Miccolis Angelini R.M."/>
            <person name="Pollastro S."/>
            <person name="Abate D."/>
            <person name="Faretra F."/>
            <person name="Romanazzi G."/>
        </authorList>
    </citation>
    <scope>NUCLEOTIDE SEQUENCE [LARGE SCALE GENOMIC DNA]</scope>
    <source>
        <strain evidence="2 3">Mfrg269</strain>
    </source>
</reference>